<keyword evidence="5" id="KW-0677">Repeat</keyword>
<dbReference type="AlphaFoldDB" id="A0A4Y2EH95"/>
<dbReference type="FunFam" id="1.10.472.10:FF:000019">
    <property type="entry name" value="transcription initiation factor IIB"/>
    <property type="match status" value="1"/>
</dbReference>
<dbReference type="GO" id="GO:0097550">
    <property type="term" value="C:transcription preinitiation complex"/>
    <property type="evidence" value="ECO:0007669"/>
    <property type="project" value="TreeGrafter"/>
</dbReference>
<dbReference type="PROSITE" id="PS51134">
    <property type="entry name" value="ZF_TFIIB"/>
    <property type="match status" value="1"/>
</dbReference>
<accession>A0A4Y2EH95</accession>
<keyword evidence="9" id="KW-0804">Transcription</keyword>
<reference evidence="14 15" key="1">
    <citation type="journal article" date="2019" name="Sci. Rep.">
        <title>Orb-weaving spider Araneus ventricosus genome elucidates the spidroin gene catalogue.</title>
        <authorList>
            <person name="Kono N."/>
            <person name="Nakamura H."/>
            <person name="Ohtoshi R."/>
            <person name="Moran D.A.P."/>
            <person name="Shinohara A."/>
            <person name="Yoshida Y."/>
            <person name="Fujiwara M."/>
            <person name="Mori M."/>
            <person name="Tomita M."/>
            <person name="Arakawa K."/>
        </authorList>
    </citation>
    <scope>NUCLEOTIDE SEQUENCE [LARGE SCALE GENOMIC DNA]</scope>
</reference>
<dbReference type="PANTHER" id="PTHR11618">
    <property type="entry name" value="TRANSCRIPTION INITIATION FACTOR IIB-RELATED"/>
    <property type="match status" value="1"/>
</dbReference>
<dbReference type="PRINTS" id="PR00685">
    <property type="entry name" value="TIFACTORIIB"/>
</dbReference>
<keyword evidence="14" id="KW-0396">Initiation factor</keyword>
<dbReference type="InterPro" id="IPR013763">
    <property type="entry name" value="Cyclin-like_dom"/>
</dbReference>
<evidence type="ECO:0000256" key="11">
    <source>
        <dbReference type="ARBA" id="ARBA00031706"/>
    </source>
</evidence>
<feature type="domain" description="TFIIB-type" evidence="13">
    <location>
        <begin position="10"/>
        <end position="41"/>
    </location>
</feature>
<dbReference type="InterPro" id="IPR000812">
    <property type="entry name" value="TFIIB"/>
</dbReference>
<dbReference type="Gene3D" id="1.10.472.10">
    <property type="entry name" value="Cyclin-like"/>
    <property type="match status" value="2"/>
</dbReference>
<evidence type="ECO:0000256" key="2">
    <source>
        <dbReference type="ARBA" id="ARBA00010857"/>
    </source>
</evidence>
<evidence type="ECO:0000256" key="9">
    <source>
        <dbReference type="ARBA" id="ARBA00023163"/>
    </source>
</evidence>
<evidence type="ECO:0000259" key="13">
    <source>
        <dbReference type="PROSITE" id="PS51134"/>
    </source>
</evidence>
<proteinExistence type="inferred from homology"/>
<keyword evidence="7" id="KW-0862">Zinc</keyword>
<dbReference type="Gene3D" id="2.20.25.10">
    <property type="match status" value="1"/>
</dbReference>
<dbReference type="OrthoDB" id="25790at2759"/>
<organism evidence="14 15">
    <name type="scientific">Araneus ventricosus</name>
    <name type="common">Orbweaver spider</name>
    <name type="synonym">Epeira ventricosa</name>
    <dbReference type="NCBI Taxonomy" id="182803"/>
    <lineage>
        <taxon>Eukaryota</taxon>
        <taxon>Metazoa</taxon>
        <taxon>Ecdysozoa</taxon>
        <taxon>Arthropoda</taxon>
        <taxon>Chelicerata</taxon>
        <taxon>Arachnida</taxon>
        <taxon>Araneae</taxon>
        <taxon>Araneomorphae</taxon>
        <taxon>Entelegynae</taxon>
        <taxon>Araneoidea</taxon>
        <taxon>Araneidae</taxon>
        <taxon>Araneus</taxon>
    </lineage>
</organism>
<evidence type="ECO:0000256" key="10">
    <source>
        <dbReference type="ARBA" id="ARBA00023242"/>
    </source>
</evidence>
<dbReference type="InterPro" id="IPR013150">
    <property type="entry name" value="TFIIB_cyclin"/>
</dbReference>
<evidence type="ECO:0000256" key="5">
    <source>
        <dbReference type="ARBA" id="ARBA00022737"/>
    </source>
</evidence>
<evidence type="ECO:0000256" key="8">
    <source>
        <dbReference type="ARBA" id="ARBA00023015"/>
    </source>
</evidence>
<protein>
    <recommendedName>
        <fullName evidence="3">Transcription initiation factor IIB</fullName>
    </recommendedName>
    <alternativeName>
        <fullName evidence="11">General transcription factor TFIIB</fullName>
    </alternativeName>
</protein>
<dbReference type="InterPro" id="IPR023486">
    <property type="entry name" value="TFIIB_CS"/>
</dbReference>
<evidence type="ECO:0000256" key="4">
    <source>
        <dbReference type="ARBA" id="ARBA00022723"/>
    </source>
</evidence>
<dbReference type="InterPro" id="IPR013137">
    <property type="entry name" value="Znf_TFIIB"/>
</dbReference>
<evidence type="ECO:0000313" key="15">
    <source>
        <dbReference type="Proteomes" id="UP000499080"/>
    </source>
</evidence>
<dbReference type="Pfam" id="PF00382">
    <property type="entry name" value="TFIIB"/>
    <property type="match status" value="2"/>
</dbReference>
<evidence type="ECO:0000256" key="3">
    <source>
        <dbReference type="ARBA" id="ARBA00013932"/>
    </source>
</evidence>
<dbReference type="GO" id="GO:0016251">
    <property type="term" value="F:RNA polymerase II general transcription initiation factor activity"/>
    <property type="evidence" value="ECO:0007669"/>
    <property type="project" value="TreeGrafter"/>
</dbReference>
<dbReference type="PANTHER" id="PTHR11618:SF13">
    <property type="entry name" value="TRANSCRIPTION INITIATION FACTOR IIB"/>
    <property type="match status" value="1"/>
</dbReference>
<keyword evidence="6 12" id="KW-0863">Zinc-finger</keyword>
<dbReference type="GO" id="GO:0003743">
    <property type="term" value="F:translation initiation factor activity"/>
    <property type="evidence" value="ECO:0007669"/>
    <property type="project" value="UniProtKB-KW"/>
</dbReference>
<dbReference type="EMBL" id="BGPR01000612">
    <property type="protein sequence ID" value="GBM28502.1"/>
    <property type="molecule type" value="Genomic_DNA"/>
</dbReference>
<dbReference type="GO" id="GO:0017025">
    <property type="term" value="F:TBP-class protein binding"/>
    <property type="evidence" value="ECO:0007669"/>
    <property type="project" value="InterPro"/>
</dbReference>
<dbReference type="GO" id="GO:0008270">
    <property type="term" value="F:zinc ion binding"/>
    <property type="evidence" value="ECO:0007669"/>
    <property type="project" value="UniProtKB-KW"/>
</dbReference>
<sequence length="262" mass="28310">MASSSKAYGAAVVCPYHPDASLIEDYRAGDMICSECGLVVGDRVIDVGSEWRTFSNEKADSDPSRVGAAENPLLNGSDLSTVIGRGTGDASFDDTGVAKYQNRRTMSSSDRALINAFREISNMADRINLPKTIVDRANSLFKQVHDGKTLKGRSNDAIASSCVYIACRQEGVPRTFKEICAVSKVSKKEIGRCFKLILKALETSVDLITTGDFMSRFCSNLGLPTSVQRAATHIARKAVELDIVPGLIPSAAVDRDSYEMVI</sequence>
<dbReference type="FunFam" id="2.20.25.10:FF:000007">
    <property type="entry name" value="Transcription initiation factor IIB"/>
    <property type="match status" value="1"/>
</dbReference>
<keyword evidence="14" id="KW-0648">Protein biosynthesis</keyword>
<evidence type="ECO:0000256" key="12">
    <source>
        <dbReference type="PROSITE-ProRule" id="PRU00469"/>
    </source>
</evidence>
<dbReference type="SUPFAM" id="SSF47954">
    <property type="entry name" value="Cyclin-like"/>
    <property type="match status" value="2"/>
</dbReference>
<evidence type="ECO:0000256" key="6">
    <source>
        <dbReference type="ARBA" id="ARBA00022771"/>
    </source>
</evidence>
<dbReference type="SUPFAM" id="SSF57783">
    <property type="entry name" value="Zinc beta-ribbon"/>
    <property type="match status" value="1"/>
</dbReference>
<dbReference type="Pfam" id="PF08271">
    <property type="entry name" value="Zn_Ribbon_TF"/>
    <property type="match status" value="1"/>
</dbReference>
<dbReference type="CDD" id="cd20551">
    <property type="entry name" value="CYCLIN_TFIIB_rpt1"/>
    <property type="match status" value="1"/>
</dbReference>
<dbReference type="GO" id="GO:0006367">
    <property type="term" value="P:transcription initiation at RNA polymerase II promoter"/>
    <property type="evidence" value="ECO:0007669"/>
    <property type="project" value="TreeGrafter"/>
</dbReference>
<gene>
    <name evidence="14" type="primary">gtf2b_1</name>
    <name evidence="14" type="ORF">AVEN_135666_1</name>
</gene>
<dbReference type="InterPro" id="IPR036915">
    <property type="entry name" value="Cyclin-like_sf"/>
</dbReference>
<dbReference type="Proteomes" id="UP000499080">
    <property type="component" value="Unassembled WGS sequence"/>
</dbReference>
<dbReference type="GO" id="GO:0070897">
    <property type="term" value="P:transcription preinitiation complex assembly"/>
    <property type="evidence" value="ECO:0007669"/>
    <property type="project" value="InterPro"/>
</dbReference>
<dbReference type="SMART" id="SM00385">
    <property type="entry name" value="CYCLIN"/>
    <property type="match status" value="1"/>
</dbReference>
<keyword evidence="4" id="KW-0479">Metal-binding</keyword>
<comment type="subcellular location">
    <subcellularLocation>
        <location evidence="1">Nucleus</location>
    </subcellularLocation>
</comment>
<name>A0A4Y2EH95_ARAVE</name>
<comment type="caution">
    <text evidence="14">The sequence shown here is derived from an EMBL/GenBank/DDBJ whole genome shotgun (WGS) entry which is preliminary data.</text>
</comment>
<keyword evidence="8" id="KW-0805">Transcription regulation</keyword>
<evidence type="ECO:0000256" key="7">
    <source>
        <dbReference type="ARBA" id="ARBA00022833"/>
    </source>
</evidence>
<keyword evidence="10" id="KW-0539">Nucleus</keyword>
<evidence type="ECO:0000313" key="14">
    <source>
        <dbReference type="EMBL" id="GBM28502.1"/>
    </source>
</evidence>
<dbReference type="GO" id="GO:0005634">
    <property type="term" value="C:nucleus"/>
    <property type="evidence" value="ECO:0007669"/>
    <property type="project" value="UniProtKB-SubCell"/>
</dbReference>
<comment type="similarity">
    <text evidence="2">Belongs to the TFIIB family.</text>
</comment>
<keyword evidence="15" id="KW-1185">Reference proteome</keyword>
<dbReference type="PROSITE" id="PS00782">
    <property type="entry name" value="TFIIB"/>
    <property type="match status" value="1"/>
</dbReference>
<evidence type="ECO:0000256" key="1">
    <source>
        <dbReference type="ARBA" id="ARBA00004123"/>
    </source>
</evidence>